<keyword evidence="1" id="KW-0472">Membrane</keyword>
<evidence type="ECO:0000313" key="2">
    <source>
        <dbReference type="EMBL" id="CAK5279841.1"/>
    </source>
</evidence>
<keyword evidence="1" id="KW-1133">Transmembrane helix</keyword>
<evidence type="ECO:0000313" key="3">
    <source>
        <dbReference type="Proteomes" id="UP001295794"/>
    </source>
</evidence>
<proteinExistence type="predicted"/>
<sequence>MKYLILLEKSLFLTPFQICCSVASVASVWSSFTASVAPIARSMFFLVVFLSRASWDWVIVASFAPCILRFSFTWVSMMSGSFFFRPISANLSAFSFPSMPEWPLTQEESFVLDFGKVLREGVYCIHRICVYVERWAKFVWYSDRSVPFVVVSEEDS</sequence>
<dbReference type="AlphaFoldDB" id="A0AAD2HR65"/>
<dbReference type="EMBL" id="CAVNYO010000440">
    <property type="protein sequence ID" value="CAK5279841.1"/>
    <property type="molecule type" value="Genomic_DNA"/>
</dbReference>
<keyword evidence="1" id="KW-0812">Transmembrane</keyword>
<feature type="transmembrane region" description="Helical" evidence="1">
    <location>
        <begin position="44"/>
        <end position="68"/>
    </location>
</feature>
<name>A0AAD2HR65_9AGAR</name>
<reference evidence="2" key="1">
    <citation type="submission" date="2023-11" db="EMBL/GenBank/DDBJ databases">
        <authorList>
            <person name="De Vega J J."/>
            <person name="De Vega J J."/>
        </authorList>
    </citation>
    <scope>NUCLEOTIDE SEQUENCE</scope>
</reference>
<accession>A0AAD2HR65</accession>
<feature type="transmembrane region" description="Helical" evidence="1">
    <location>
        <begin position="12"/>
        <end position="32"/>
    </location>
</feature>
<organism evidence="2 3">
    <name type="scientific">Mycena citricolor</name>
    <dbReference type="NCBI Taxonomy" id="2018698"/>
    <lineage>
        <taxon>Eukaryota</taxon>
        <taxon>Fungi</taxon>
        <taxon>Dikarya</taxon>
        <taxon>Basidiomycota</taxon>
        <taxon>Agaricomycotina</taxon>
        <taxon>Agaricomycetes</taxon>
        <taxon>Agaricomycetidae</taxon>
        <taxon>Agaricales</taxon>
        <taxon>Marasmiineae</taxon>
        <taxon>Mycenaceae</taxon>
        <taxon>Mycena</taxon>
    </lineage>
</organism>
<keyword evidence="3" id="KW-1185">Reference proteome</keyword>
<gene>
    <name evidence="2" type="ORF">MYCIT1_LOCUS30127</name>
</gene>
<comment type="caution">
    <text evidence="2">The sequence shown here is derived from an EMBL/GenBank/DDBJ whole genome shotgun (WGS) entry which is preliminary data.</text>
</comment>
<protein>
    <submittedName>
        <fullName evidence="2">Uncharacterized protein</fullName>
    </submittedName>
</protein>
<dbReference type="Proteomes" id="UP001295794">
    <property type="component" value="Unassembled WGS sequence"/>
</dbReference>
<evidence type="ECO:0000256" key="1">
    <source>
        <dbReference type="SAM" id="Phobius"/>
    </source>
</evidence>